<dbReference type="KEGG" id="ffu:CLAFUR5_14405"/>
<sequence length="275" mass="31622">MYMFHYNKLDISWDGLFEIEDVGDYIGDPEWRRMKIVERALEKHCSDTANESRLFTSSSCEQPSTRRTVSQQQAFEWRKKSPMKRRVYAIATQCLHPALGYGDELTHPDVEKREAWFGHIRDAIAALDIEPDLPRSEFLPADLQYLWTLFDGICGPGLPRWREIHQMDFITSTSEVARENPLKTRDRVIIGIRNNRNLDWDSQHLNAISFNWSDWQISLAVRIGMQSLAMRARGLSFAAGFEPVSTTKPCVRMKAPRAMKVFGKMEMGTGCGDTA</sequence>
<dbReference type="EMBL" id="CP090175">
    <property type="protein sequence ID" value="UJO24880.1"/>
    <property type="molecule type" value="Genomic_DNA"/>
</dbReference>
<keyword evidence="2" id="KW-1185">Reference proteome</keyword>
<name>A0A9Q8UWD5_PASFU</name>
<evidence type="ECO:0000313" key="1">
    <source>
        <dbReference type="EMBL" id="UJO24880.1"/>
    </source>
</evidence>
<dbReference type="RefSeq" id="XP_047769246.1">
    <property type="nucleotide sequence ID" value="XM_047913553.1"/>
</dbReference>
<dbReference type="Proteomes" id="UP000756132">
    <property type="component" value="Chromosome 13"/>
</dbReference>
<organism evidence="1 2">
    <name type="scientific">Passalora fulva</name>
    <name type="common">Tomato leaf mold</name>
    <name type="synonym">Cladosporium fulvum</name>
    <dbReference type="NCBI Taxonomy" id="5499"/>
    <lineage>
        <taxon>Eukaryota</taxon>
        <taxon>Fungi</taxon>
        <taxon>Dikarya</taxon>
        <taxon>Ascomycota</taxon>
        <taxon>Pezizomycotina</taxon>
        <taxon>Dothideomycetes</taxon>
        <taxon>Dothideomycetidae</taxon>
        <taxon>Mycosphaerellales</taxon>
        <taxon>Mycosphaerellaceae</taxon>
        <taxon>Fulvia</taxon>
    </lineage>
</organism>
<proteinExistence type="predicted"/>
<evidence type="ECO:0000313" key="2">
    <source>
        <dbReference type="Proteomes" id="UP000756132"/>
    </source>
</evidence>
<dbReference type="AlphaFoldDB" id="A0A9Q8UWD5"/>
<reference evidence="1" key="2">
    <citation type="journal article" date="2022" name="Microb. Genom.">
        <title>A chromosome-scale genome assembly of the tomato pathogen Cladosporium fulvum reveals a compartmentalized genome architecture and the presence of a dispensable chromosome.</title>
        <authorList>
            <person name="Zaccaron A.Z."/>
            <person name="Chen L.H."/>
            <person name="Samaras A."/>
            <person name="Stergiopoulos I."/>
        </authorList>
    </citation>
    <scope>NUCLEOTIDE SEQUENCE</scope>
    <source>
        <strain evidence="1">Race5_Kim</strain>
    </source>
</reference>
<protein>
    <submittedName>
        <fullName evidence="1">Uncharacterized protein</fullName>
    </submittedName>
</protein>
<dbReference type="GeneID" id="71994283"/>
<reference evidence="1" key="1">
    <citation type="submission" date="2021-12" db="EMBL/GenBank/DDBJ databases">
        <authorList>
            <person name="Zaccaron A."/>
            <person name="Stergiopoulos I."/>
        </authorList>
    </citation>
    <scope>NUCLEOTIDE SEQUENCE</scope>
    <source>
        <strain evidence="1">Race5_Kim</strain>
    </source>
</reference>
<gene>
    <name evidence="1" type="ORF">CLAFUR5_14405</name>
</gene>
<accession>A0A9Q8UWD5</accession>